<gene>
    <name evidence="8" type="ORF">LAZ67_19002297</name>
</gene>
<dbReference type="EMBL" id="CP092881">
    <property type="protein sequence ID" value="UYV80968.1"/>
    <property type="molecule type" value="Genomic_DNA"/>
</dbReference>
<evidence type="ECO:0000259" key="7">
    <source>
        <dbReference type="PROSITE" id="PS51158"/>
    </source>
</evidence>
<dbReference type="CDD" id="cd16967">
    <property type="entry name" value="Alpha_kinase_eEF2K"/>
    <property type="match status" value="1"/>
</dbReference>
<evidence type="ECO:0000313" key="8">
    <source>
        <dbReference type="EMBL" id="UYV80968.1"/>
    </source>
</evidence>
<dbReference type="SUPFAM" id="SSF81901">
    <property type="entry name" value="HCP-like"/>
    <property type="match status" value="1"/>
</dbReference>
<dbReference type="SMART" id="SM00811">
    <property type="entry name" value="Alpha_kinase"/>
    <property type="match status" value="1"/>
</dbReference>
<dbReference type="Proteomes" id="UP001235939">
    <property type="component" value="Chromosome 19"/>
</dbReference>
<dbReference type="PANTHER" id="PTHR45992:SF2">
    <property type="entry name" value="EUKARYOTIC ELONGATION FACTOR 2 KINASE"/>
    <property type="match status" value="1"/>
</dbReference>
<feature type="domain" description="Alpha-type protein kinase" evidence="7">
    <location>
        <begin position="64"/>
        <end position="302"/>
    </location>
</feature>
<evidence type="ECO:0000256" key="4">
    <source>
        <dbReference type="ARBA" id="ARBA00022777"/>
    </source>
</evidence>
<keyword evidence="9" id="KW-1185">Reference proteome</keyword>
<dbReference type="InterPro" id="IPR051852">
    <property type="entry name" value="Alpha-type_PK"/>
</dbReference>
<reference evidence="8 9" key="1">
    <citation type="submission" date="2022-01" db="EMBL/GenBank/DDBJ databases">
        <title>A chromosomal length assembly of Cordylochernes scorpioides.</title>
        <authorList>
            <person name="Zeh D."/>
            <person name="Zeh J."/>
        </authorList>
    </citation>
    <scope>NUCLEOTIDE SEQUENCE [LARGE SCALE GENOMIC DNA]</scope>
    <source>
        <strain evidence="8">IN4F17</strain>
        <tissue evidence="8">Whole Body</tissue>
    </source>
</reference>
<dbReference type="PANTHER" id="PTHR45992">
    <property type="entry name" value="EUKARYOTIC ELONGATION FACTOR 2 KINASE-RELATED"/>
    <property type="match status" value="1"/>
</dbReference>
<keyword evidence="1" id="KW-0723">Serine/threonine-protein kinase</keyword>
<evidence type="ECO:0000256" key="1">
    <source>
        <dbReference type="ARBA" id="ARBA00022527"/>
    </source>
</evidence>
<evidence type="ECO:0000256" key="5">
    <source>
        <dbReference type="ARBA" id="ARBA00022840"/>
    </source>
</evidence>
<accession>A0ABY6LM95</accession>
<feature type="region of interest" description="Disordered" evidence="6">
    <location>
        <begin position="351"/>
        <end position="400"/>
    </location>
</feature>
<sequence>MSPEEDFEAHLSPLDLSDINANNLVILDKEEDGPLNDSNIFSEAMGLKPVIPKSPRHFLDPAAKSQYYRSQWKHAARKALKQADPWAQFRLEELETEVAMRHRYNAIRQTWLTDQIHVKIDKQKLPKTTKEQPQNWTTASNYVGKCYRSESVSRDIYFQDVKLQMDAKLWGEEYNRHNPPKKVDIFQMSVIEFINRPGKPLFHLEHFIEGDYIKYNSNSGFISCENMRLTPQAFSHFTFERSGHELLVVDIQGVGDLYTDPQIHTATGQEYGDGNLGTRGMALFFHSHVCNRICRRLSLSSFDLAPSERQDHPRILQLQISCKTQVRGTEEICQSPPSHNLPRVMDMLRERSQSESARHPSLESKDSGCPSSEDPQDNDSAYDDDDDEEDSEDSYLDDLQFGEVDLGTVRSRRRNDSESTSMFDENDCVAFQEEVSKKSRPSGVLHEIQRQELDVDNFYSDSILGQIHLDMARYHELERFVETPEGFKTGPRYDHKAALFHLEHAASCNNMEALLSVASIYLQINHDLLSHVTVEGFHYLEKAAVLGDPGAMVSVARAWDYGENLPSGRTCSWTLAAQWYLRSLECPQANSGDDFMPTYRIHCRLAELYVTGGNGLLQDTATAATYYQQAAEEALACHKGKLATKYFELAEALESEE</sequence>
<dbReference type="PROSITE" id="PS51158">
    <property type="entry name" value="ALPHA_KINASE"/>
    <property type="match status" value="1"/>
</dbReference>
<dbReference type="Gene3D" id="3.30.200.20">
    <property type="entry name" value="Phosphorylase Kinase, domain 1"/>
    <property type="match status" value="1"/>
</dbReference>
<keyword evidence="5" id="KW-0067">ATP-binding</keyword>
<name>A0ABY6LM95_9ARAC</name>
<keyword evidence="2" id="KW-0808">Transferase</keyword>
<dbReference type="InterPro" id="IPR011009">
    <property type="entry name" value="Kinase-like_dom_sf"/>
</dbReference>
<feature type="compositionally biased region" description="Acidic residues" evidence="6">
    <location>
        <begin position="374"/>
        <end position="396"/>
    </location>
</feature>
<keyword evidence="4" id="KW-0418">Kinase</keyword>
<organism evidence="8 9">
    <name type="scientific">Cordylochernes scorpioides</name>
    <dbReference type="NCBI Taxonomy" id="51811"/>
    <lineage>
        <taxon>Eukaryota</taxon>
        <taxon>Metazoa</taxon>
        <taxon>Ecdysozoa</taxon>
        <taxon>Arthropoda</taxon>
        <taxon>Chelicerata</taxon>
        <taxon>Arachnida</taxon>
        <taxon>Pseudoscorpiones</taxon>
        <taxon>Cheliferoidea</taxon>
        <taxon>Chernetidae</taxon>
        <taxon>Cordylochernes</taxon>
    </lineage>
</organism>
<feature type="compositionally biased region" description="Basic and acidic residues" evidence="6">
    <location>
        <begin position="351"/>
        <end position="366"/>
    </location>
</feature>
<dbReference type="InterPro" id="IPR011990">
    <property type="entry name" value="TPR-like_helical_dom_sf"/>
</dbReference>
<dbReference type="InterPro" id="IPR004166">
    <property type="entry name" value="a-kinase_dom"/>
</dbReference>
<dbReference type="Gene3D" id="1.25.40.10">
    <property type="entry name" value="Tetratricopeptide repeat domain"/>
    <property type="match status" value="1"/>
</dbReference>
<dbReference type="Pfam" id="PF02816">
    <property type="entry name" value="Alpha_kinase"/>
    <property type="match status" value="1"/>
</dbReference>
<dbReference type="InterPro" id="IPR047588">
    <property type="entry name" value="eEF2K_a_kinase_dom"/>
</dbReference>
<dbReference type="SUPFAM" id="SSF56112">
    <property type="entry name" value="Protein kinase-like (PK-like)"/>
    <property type="match status" value="1"/>
</dbReference>
<proteinExistence type="predicted"/>
<evidence type="ECO:0000256" key="2">
    <source>
        <dbReference type="ARBA" id="ARBA00022679"/>
    </source>
</evidence>
<dbReference type="Gene3D" id="3.20.200.10">
    <property type="entry name" value="MHCK/EF2 kinase"/>
    <property type="match status" value="1"/>
</dbReference>
<evidence type="ECO:0000313" key="9">
    <source>
        <dbReference type="Proteomes" id="UP001235939"/>
    </source>
</evidence>
<evidence type="ECO:0000256" key="3">
    <source>
        <dbReference type="ARBA" id="ARBA00022741"/>
    </source>
</evidence>
<protein>
    <submittedName>
        <fullName evidence="8">EEF2K</fullName>
    </submittedName>
</protein>
<keyword evidence="3" id="KW-0547">Nucleotide-binding</keyword>
<evidence type="ECO:0000256" key="6">
    <source>
        <dbReference type="SAM" id="MobiDB-lite"/>
    </source>
</evidence>